<sequence length="102" mass="11375">MKLGLLLDCSSQNWALNTSCLGRVFWGDDREGDGEQLLLRNDREIRSLRQQKVDVKLGLRQATSAGLVQPKLALNSGCLGRIIWGAIEKVMASNFRKGMMAR</sequence>
<name>A0A314UGF7_PRUYE</name>
<comment type="caution">
    <text evidence="1">The sequence shown here is derived from an EMBL/GenBank/DDBJ whole genome shotgun (WGS) entry which is preliminary data.</text>
</comment>
<evidence type="ECO:0000313" key="2">
    <source>
        <dbReference type="Proteomes" id="UP000250321"/>
    </source>
</evidence>
<reference evidence="1 2" key="1">
    <citation type="submission" date="2018-02" db="EMBL/GenBank/DDBJ databases">
        <title>Draft genome of wild Prunus yedoensis var. nudiflora.</title>
        <authorList>
            <person name="Baek S."/>
            <person name="Kim J.-H."/>
            <person name="Choi K."/>
            <person name="Kim G.-B."/>
            <person name="Cho A."/>
            <person name="Jang H."/>
            <person name="Shin C.-H."/>
            <person name="Yu H.-J."/>
            <person name="Mun J.-H."/>
        </authorList>
    </citation>
    <scope>NUCLEOTIDE SEQUENCE [LARGE SCALE GENOMIC DNA]</scope>
    <source>
        <strain evidence="2">cv. Jeju island</strain>
        <tissue evidence="1">Leaf</tissue>
    </source>
</reference>
<organism evidence="1 2">
    <name type="scientific">Prunus yedoensis var. nudiflora</name>
    <dbReference type="NCBI Taxonomy" id="2094558"/>
    <lineage>
        <taxon>Eukaryota</taxon>
        <taxon>Viridiplantae</taxon>
        <taxon>Streptophyta</taxon>
        <taxon>Embryophyta</taxon>
        <taxon>Tracheophyta</taxon>
        <taxon>Spermatophyta</taxon>
        <taxon>Magnoliopsida</taxon>
        <taxon>eudicotyledons</taxon>
        <taxon>Gunneridae</taxon>
        <taxon>Pentapetalae</taxon>
        <taxon>rosids</taxon>
        <taxon>fabids</taxon>
        <taxon>Rosales</taxon>
        <taxon>Rosaceae</taxon>
        <taxon>Amygdaloideae</taxon>
        <taxon>Amygdaleae</taxon>
        <taxon>Prunus</taxon>
    </lineage>
</organism>
<evidence type="ECO:0000313" key="1">
    <source>
        <dbReference type="EMBL" id="PQM36431.1"/>
    </source>
</evidence>
<protein>
    <submittedName>
        <fullName evidence="1">Uncharacterized protein</fullName>
    </submittedName>
</protein>
<dbReference type="AlphaFoldDB" id="A0A314UGF7"/>
<gene>
    <name evidence="1" type="ORF">Pyn_25340</name>
</gene>
<dbReference type="EMBL" id="PJQY01003548">
    <property type="protein sequence ID" value="PQM36431.1"/>
    <property type="molecule type" value="Genomic_DNA"/>
</dbReference>
<dbReference type="Proteomes" id="UP000250321">
    <property type="component" value="Unassembled WGS sequence"/>
</dbReference>
<proteinExistence type="predicted"/>
<accession>A0A314UGF7</accession>
<keyword evidence="2" id="KW-1185">Reference proteome</keyword>